<comment type="caution">
    <text evidence="10">The sequence shown here is derived from an EMBL/GenBank/DDBJ whole genome shotgun (WGS) entry which is preliminary data.</text>
</comment>
<feature type="compositionally biased region" description="Low complexity" evidence="7">
    <location>
        <begin position="8"/>
        <end position="25"/>
    </location>
</feature>
<dbReference type="GO" id="GO:0043565">
    <property type="term" value="F:sequence-specific DNA binding"/>
    <property type="evidence" value="ECO:0007669"/>
    <property type="project" value="TreeGrafter"/>
</dbReference>
<dbReference type="GO" id="GO:0005634">
    <property type="term" value="C:nucleus"/>
    <property type="evidence" value="ECO:0007669"/>
    <property type="project" value="UniProtKB-SubCell"/>
</dbReference>
<dbReference type="GO" id="GO:0003700">
    <property type="term" value="F:DNA-binding transcription factor activity"/>
    <property type="evidence" value="ECO:0007669"/>
    <property type="project" value="InterPro"/>
</dbReference>
<organism evidence="10 11">
    <name type="scientific">Arachis hypogaea</name>
    <name type="common">Peanut</name>
    <dbReference type="NCBI Taxonomy" id="3818"/>
    <lineage>
        <taxon>Eukaryota</taxon>
        <taxon>Viridiplantae</taxon>
        <taxon>Streptophyta</taxon>
        <taxon>Embryophyta</taxon>
        <taxon>Tracheophyta</taxon>
        <taxon>Spermatophyta</taxon>
        <taxon>Magnoliopsida</taxon>
        <taxon>eudicotyledons</taxon>
        <taxon>Gunneridae</taxon>
        <taxon>Pentapetalae</taxon>
        <taxon>rosids</taxon>
        <taxon>fabids</taxon>
        <taxon>Fabales</taxon>
        <taxon>Fabaceae</taxon>
        <taxon>Papilionoideae</taxon>
        <taxon>50 kb inversion clade</taxon>
        <taxon>dalbergioids sensu lato</taxon>
        <taxon>Dalbergieae</taxon>
        <taxon>Pterocarpus clade</taxon>
        <taxon>Arachis</taxon>
    </lineage>
</organism>
<feature type="domain" description="TCP" evidence="8">
    <location>
        <begin position="126"/>
        <end position="184"/>
    </location>
</feature>
<dbReference type="GO" id="GO:2000032">
    <property type="term" value="P:regulation of secondary shoot formation"/>
    <property type="evidence" value="ECO:0007669"/>
    <property type="project" value="TreeGrafter"/>
</dbReference>
<evidence type="ECO:0000256" key="3">
    <source>
        <dbReference type="ARBA" id="ARBA00023015"/>
    </source>
</evidence>
<evidence type="ECO:0000256" key="4">
    <source>
        <dbReference type="ARBA" id="ARBA00023125"/>
    </source>
</evidence>
<dbReference type="PROSITE" id="PS51370">
    <property type="entry name" value="R"/>
    <property type="match status" value="1"/>
</dbReference>
<name>A0A445BFN4_ARAHY</name>
<keyword evidence="6" id="KW-0539">Nucleus</keyword>
<feature type="region of interest" description="Disordered" evidence="7">
    <location>
        <begin position="1"/>
        <end position="25"/>
    </location>
</feature>
<protein>
    <submittedName>
        <fullName evidence="10">Uncharacterized protein</fullName>
    </submittedName>
</protein>
<evidence type="ECO:0000256" key="5">
    <source>
        <dbReference type="ARBA" id="ARBA00023163"/>
    </source>
</evidence>
<comment type="subcellular location">
    <subcellularLocation>
        <location evidence="1">Nucleus</location>
    </subcellularLocation>
</comment>
<evidence type="ECO:0000256" key="7">
    <source>
        <dbReference type="SAM" id="MobiDB-lite"/>
    </source>
</evidence>
<dbReference type="Proteomes" id="UP000289738">
    <property type="component" value="Chromosome A09"/>
</dbReference>
<dbReference type="PANTHER" id="PTHR31072:SF254">
    <property type="entry name" value="TCP FAMILY TRANSCRIPTION FACTOR"/>
    <property type="match status" value="1"/>
</dbReference>
<evidence type="ECO:0000256" key="1">
    <source>
        <dbReference type="ARBA" id="ARBA00004123"/>
    </source>
</evidence>
<keyword evidence="4" id="KW-0238">DNA-binding</keyword>
<accession>A0A445BFN4</accession>
<dbReference type="InterPro" id="IPR017887">
    <property type="entry name" value="TF_TCP_subgr"/>
</dbReference>
<dbReference type="InterPro" id="IPR017888">
    <property type="entry name" value="CYC/TB1_R_domain"/>
</dbReference>
<evidence type="ECO:0000256" key="6">
    <source>
        <dbReference type="ARBA" id="ARBA00023242"/>
    </source>
</evidence>
<reference evidence="10 11" key="1">
    <citation type="submission" date="2019-01" db="EMBL/GenBank/DDBJ databases">
        <title>Sequencing of cultivated peanut Arachis hypogaea provides insights into genome evolution and oil improvement.</title>
        <authorList>
            <person name="Chen X."/>
        </authorList>
    </citation>
    <scope>NUCLEOTIDE SEQUENCE [LARGE SCALE GENOMIC DNA]</scope>
    <source>
        <strain evidence="11">cv. Fuhuasheng</strain>
        <tissue evidence="10">Leaves</tissue>
    </source>
</reference>
<keyword evidence="2" id="KW-0217">Developmental protein</keyword>
<dbReference type="PROSITE" id="PS51369">
    <property type="entry name" value="TCP"/>
    <property type="match status" value="1"/>
</dbReference>
<evidence type="ECO:0000313" key="11">
    <source>
        <dbReference type="Proteomes" id="UP000289738"/>
    </source>
</evidence>
<evidence type="ECO:0000256" key="2">
    <source>
        <dbReference type="ARBA" id="ARBA00022473"/>
    </source>
</evidence>
<proteinExistence type="predicted"/>
<dbReference type="STRING" id="3818.A0A445BFN4"/>
<dbReference type="Pfam" id="PF03634">
    <property type="entry name" value="TCP"/>
    <property type="match status" value="1"/>
</dbReference>
<dbReference type="AlphaFoldDB" id="A0A445BFN4"/>
<evidence type="ECO:0000259" key="9">
    <source>
        <dbReference type="PROSITE" id="PS51370"/>
    </source>
</evidence>
<keyword evidence="3" id="KW-0805">Transcription regulation</keyword>
<dbReference type="InterPro" id="IPR005333">
    <property type="entry name" value="Transcription_factor_TCP"/>
</dbReference>
<keyword evidence="5" id="KW-0804">Transcription</keyword>
<gene>
    <name evidence="10" type="ORF">Ahy_A09g042375</name>
</gene>
<feature type="domain" description="R" evidence="9">
    <location>
        <begin position="251"/>
        <end position="268"/>
    </location>
</feature>
<sequence length="412" mass="45871">MFSSTYDSNPFPNFPSSSSSSSYPNNNNNNNTLPFYIDPHNNNDFATTLLHHHDPSSLLVSPFIPSSEVPFPSSAEEAVVVAAMLDQDAAASNGCCYGGGGGLIYGGGGVPNLLTQKPLGSSIGTKKDRHSKIHTSQGLRDRRVRLSSEIARKFFDLQDMLEFDKPSNTLEWLFTKSENAIKELARSKHSCSFSSGGEKCSCCEGSDQAAGVVVVHSSEKSSMAGSSDSCSKGRNKLKWTQREDVCVQTKKESRDKARARARERTCYKMNNNNNNNNNGRLMVQDLEDKTPALQQFEPCGRWSNNPHQILQQQPYYNPLRHHHHHILGDAFINNVIDDSIMIKRNMNRDQNLIAIPNNNNIIVNDDEYQNHSSPFLYSTTPNWDTDETINGCSNFRAMAATMNNLSTCFTDQ</sequence>
<dbReference type="PANTHER" id="PTHR31072">
    <property type="entry name" value="TRANSCRIPTION FACTOR TCP4-RELATED"/>
    <property type="match status" value="1"/>
</dbReference>
<keyword evidence="11" id="KW-1185">Reference proteome</keyword>
<evidence type="ECO:0000259" key="8">
    <source>
        <dbReference type="PROSITE" id="PS51369"/>
    </source>
</evidence>
<evidence type="ECO:0000313" key="10">
    <source>
        <dbReference type="EMBL" id="RYR37495.1"/>
    </source>
</evidence>
<dbReference type="EMBL" id="SDMP01000009">
    <property type="protein sequence ID" value="RYR37495.1"/>
    <property type="molecule type" value="Genomic_DNA"/>
</dbReference>